<accession>A0A4Y7PRC4</accession>
<protein>
    <submittedName>
        <fullName evidence="1">Uncharacterized protein</fullName>
    </submittedName>
</protein>
<keyword evidence="2" id="KW-1185">Reference proteome</keyword>
<proteinExistence type="predicted"/>
<dbReference type="EMBL" id="ML170227">
    <property type="protein sequence ID" value="TDL17129.1"/>
    <property type="molecule type" value="Genomic_DNA"/>
</dbReference>
<dbReference type="VEuPathDB" id="FungiDB:BD410DRAFT_582292"/>
<sequence length="102" mass="11974">MFILPGSFEARFVLRETAAVLNNLDSPFFLRHIEILVHLLLVTPIPGRNECFISDLVQCKGSILTEIHLRRYYRPVLYIGEFDGSIHSRQMWRDHIILRIPK</sequence>
<evidence type="ECO:0000313" key="1">
    <source>
        <dbReference type="EMBL" id="TDL17129.1"/>
    </source>
</evidence>
<dbReference type="Proteomes" id="UP000294933">
    <property type="component" value="Unassembled WGS sequence"/>
</dbReference>
<evidence type="ECO:0000313" key="2">
    <source>
        <dbReference type="Proteomes" id="UP000294933"/>
    </source>
</evidence>
<dbReference type="AlphaFoldDB" id="A0A4Y7PRC4"/>
<organism evidence="1 2">
    <name type="scientific">Rickenella mellea</name>
    <dbReference type="NCBI Taxonomy" id="50990"/>
    <lineage>
        <taxon>Eukaryota</taxon>
        <taxon>Fungi</taxon>
        <taxon>Dikarya</taxon>
        <taxon>Basidiomycota</taxon>
        <taxon>Agaricomycotina</taxon>
        <taxon>Agaricomycetes</taxon>
        <taxon>Hymenochaetales</taxon>
        <taxon>Rickenellaceae</taxon>
        <taxon>Rickenella</taxon>
    </lineage>
</organism>
<gene>
    <name evidence="1" type="ORF">BD410DRAFT_582292</name>
</gene>
<reference evidence="1 2" key="1">
    <citation type="submission" date="2018-06" db="EMBL/GenBank/DDBJ databases">
        <title>A transcriptomic atlas of mushroom development highlights an independent origin of complex multicellularity.</title>
        <authorList>
            <consortium name="DOE Joint Genome Institute"/>
            <person name="Krizsan K."/>
            <person name="Almasi E."/>
            <person name="Merenyi Z."/>
            <person name="Sahu N."/>
            <person name="Viragh M."/>
            <person name="Koszo T."/>
            <person name="Mondo S."/>
            <person name="Kiss B."/>
            <person name="Balint B."/>
            <person name="Kues U."/>
            <person name="Barry K."/>
            <person name="Hegedus J.C."/>
            <person name="Henrissat B."/>
            <person name="Johnson J."/>
            <person name="Lipzen A."/>
            <person name="Ohm R."/>
            <person name="Nagy I."/>
            <person name="Pangilinan J."/>
            <person name="Yan J."/>
            <person name="Xiong Y."/>
            <person name="Grigoriev I.V."/>
            <person name="Hibbett D.S."/>
            <person name="Nagy L.G."/>
        </authorList>
    </citation>
    <scope>NUCLEOTIDE SEQUENCE [LARGE SCALE GENOMIC DNA]</scope>
    <source>
        <strain evidence="1 2">SZMC22713</strain>
    </source>
</reference>
<name>A0A4Y7PRC4_9AGAM</name>